<dbReference type="SUPFAM" id="SSF52540">
    <property type="entry name" value="P-loop containing nucleoside triphosphate hydrolases"/>
    <property type="match status" value="1"/>
</dbReference>
<evidence type="ECO:0000313" key="1">
    <source>
        <dbReference type="EMBL" id="ACN15580.1"/>
    </source>
</evidence>
<proteinExistence type="predicted"/>
<sequence>MLKNDLIHRSPAIIIMGSENLHQGRFGAVLSRAGVGKTQFLVQIAISRLLEGENILHISLSDPMDKINVRYKEAFTSLVDSIGYVDPMKANRLWEDIEPCKTGISYNELTFTAEKLRDYLKTLRKGDVKIPAMIIVDGLDFDTDLADLMDDLKSISENFETAFWFSMQSHRDEPLTEVGYPRQLDQVKDRFDKALFLQPKDEKINAVVLKDGDRANQRYTLDPATMLVI</sequence>
<dbReference type="KEGG" id="dat:HRM2_24860"/>
<dbReference type="OrthoDB" id="368791at2"/>
<gene>
    <name evidence="1" type="ordered locus">HRM2_24860</name>
</gene>
<dbReference type="HOGENOM" id="CLU_103376_0_0_7"/>
<accession>C0QGT1</accession>
<keyword evidence="2" id="KW-1185">Reference proteome</keyword>
<protein>
    <recommendedName>
        <fullName evidence="3">KaiC-like domain-containing protein</fullName>
    </recommendedName>
</protein>
<evidence type="ECO:0008006" key="3">
    <source>
        <dbReference type="Google" id="ProtNLM"/>
    </source>
</evidence>
<dbReference type="Proteomes" id="UP000000442">
    <property type="component" value="Chromosome"/>
</dbReference>
<dbReference type="AlphaFoldDB" id="C0QGT1"/>
<dbReference type="eggNOG" id="COG0467">
    <property type="taxonomic scope" value="Bacteria"/>
</dbReference>
<dbReference type="Gene3D" id="3.40.50.300">
    <property type="entry name" value="P-loop containing nucleotide triphosphate hydrolases"/>
    <property type="match status" value="1"/>
</dbReference>
<evidence type="ECO:0000313" key="2">
    <source>
        <dbReference type="Proteomes" id="UP000000442"/>
    </source>
</evidence>
<reference evidence="1 2" key="1">
    <citation type="journal article" date="2009" name="Environ. Microbiol.">
        <title>Genome sequence of Desulfobacterium autotrophicum HRM2, a marine sulfate reducer oxidizing organic carbon completely to carbon dioxide.</title>
        <authorList>
            <person name="Strittmatter A.W."/>
            <person name="Liesegang H."/>
            <person name="Rabus R."/>
            <person name="Decker I."/>
            <person name="Amann J."/>
            <person name="Andres S."/>
            <person name="Henne A."/>
            <person name="Fricke W.F."/>
            <person name="Martinez-Arias R."/>
            <person name="Bartels D."/>
            <person name="Goesmann A."/>
            <person name="Krause L."/>
            <person name="Puehler A."/>
            <person name="Klenk H.P."/>
            <person name="Richter M."/>
            <person name="Schuler M."/>
            <person name="Gloeckner F.O."/>
            <person name="Meyerdierks A."/>
            <person name="Gottschalk G."/>
            <person name="Amann R."/>
        </authorList>
    </citation>
    <scope>NUCLEOTIDE SEQUENCE [LARGE SCALE GENOMIC DNA]</scope>
    <source>
        <strain evidence="2">ATCC 43914 / DSM 3382 / HRM2</strain>
    </source>
</reference>
<dbReference type="STRING" id="177437.HRM2_24860"/>
<name>C0QGT1_DESAH</name>
<dbReference type="EMBL" id="CP001087">
    <property type="protein sequence ID" value="ACN15580.1"/>
    <property type="molecule type" value="Genomic_DNA"/>
</dbReference>
<organism evidence="1 2">
    <name type="scientific">Desulforapulum autotrophicum (strain ATCC 43914 / DSM 3382 / VKM B-1955 / HRM2)</name>
    <name type="common">Desulfobacterium autotrophicum</name>
    <dbReference type="NCBI Taxonomy" id="177437"/>
    <lineage>
        <taxon>Bacteria</taxon>
        <taxon>Pseudomonadati</taxon>
        <taxon>Thermodesulfobacteriota</taxon>
        <taxon>Desulfobacteria</taxon>
        <taxon>Desulfobacterales</taxon>
        <taxon>Desulfobacteraceae</taxon>
        <taxon>Desulforapulum</taxon>
    </lineage>
</organism>
<dbReference type="InterPro" id="IPR027417">
    <property type="entry name" value="P-loop_NTPase"/>
</dbReference>
<dbReference type="RefSeq" id="WP_015904345.1">
    <property type="nucleotide sequence ID" value="NC_012108.1"/>
</dbReference>